<dbReference type="GO" id="GO:0001228">
    <property type="term" value="F:DNA-binding transcription activator activity, RNA polymerase II-specific"/>
    <property type="evidence" value="ECO:0007669"/>
    <property type="project" value="UniProtKB-ARBA"/>
</dbReference>
<feature type="compositionally biased region" description="Polar residues" evidence="7">
    <location>
        <begin position="1"/>
        <end position="10"/>
    </location>
</feature>
<evidence type="ECO:0000256" key="4">
    <source>
        <dbReference type="ARBA" id="ARBA00023163"/>
    </source>
</evidence>
<feature type="compositionally biased region" description="Polar residues" evidence="7">
    <location>
        <begin position="386"/>
        <end position="397"/>
    </location>
</feature>
<evidence type="ECO:0000313" key="9">
    <source>
        <dbReference type="EMBL" id="KAK5061468.1"/>
    </source>
</evidence>
<organism evidence="9 10">
    <name type="scientific">Exophiala bonariae</name>
    <dbReference type="NCBI Taxonomy" id="1690606"/>
    <lineage>
        <taxon>Eukaryota</taxon>
        <taxon>Fungi</taxon>
        <taxon>Dikarya</taxon>
        <taxon>Ascomycota</taxon>
        <taxon>Pezizomycotina</taxon>
        <taxon>Eurotiomycetes</taxon>
        <taxon>Chaetothyriomycetidae</taxon>
        <taxon>Chaetothyriales</taxon>
        <taxon>Herpotrichiellaceae</taxon>
        <taxon>Exophiala</taxon>
    </lineage>
</organism>
<dbReference type="RefSeq" id="XP_064710565.1">
    <property type="nucleotide sequence ID" value="XM_064851562.1"/>
</dbReference>
<evidence type="ECO:0000256" key="5">
    <source>
        <dbReference type="ARBA" id="ARBA00023242"/>
    </source>
</evidence>
<dbReference type="PROSITE" id="PS50039">
    <property type="entry name" value="FORK_HEAD_3"/>
    <property type="match status" value="1"/>
</dbReference>
<evidence type="ECO:0000256" key="2">
    <source>
        <dbReference type="ARBA" id="ARBA00023015"/>
    </source>
</evidence>
<gene>
    <name evidence="9" type="ORF">LTR84_008011</name>
</gene>
<dbReference type="InterPro" id="IPR036390">
    <property type="entry name" value="WH_DNA-bd_sf"/>
</dbReference>
<evidence type="ECO:0000256" key="7">
    <source>
        <dbReference type="SAM" id="MobiDB-lite"/>
    </source>
</evidence>
<dbReference type="Gene3D" id="1.10.10.10">
    <property type="entry name" value="Winged helix-like DNA-binding domain superfamily/Winged helix DNA-binding domain"/>
    <property type="match status" value="1"/>
</dbReference>
<evidence type="ECO:0000256" key="3">
    <source>
        <dbReference type="ARBA" id="ARBA00023125"/>
    </source>
</evidence>
<keyword evidence="3 6" id="KW-0238">DNA-binding</keyword>
<dbReference type="CDD" id="cd00059">
    <property type="entry name" value="FH_FOX"/>
    <property type="match status" value="1"/>
</dbReference>
<evidence type="ECO:0000256" key="1">
    <source>
        <dbReference type="ARBA" id="ARBA00004123"/>
    </source>
</evidence>
<dbReference type="EMBL" id="JAVRRD010000003">
    <property type="protein sequence ID" value="KAK5061468.1"/>
    <property type="molecule type" value="Genomic_DNA"/>
</dbReference>
<keyword evidence="4" id="KW-0804">Transcription</keyword>
<comment type="caution">
    <text evidence="9">The sequence shown here is derived from an EMBL/GenBank/DDBJ whole genome shotgun (WGS) entry which is preliminary data.</text>
</comment>
<dbReference type="SMART" id="SM00339">
    <property type="entry name" value="FH"/>
    <property type="match status" value="1"/>
</dbReference>
<dbReference type="PRINTS" id="PR00053">
    <property type="entry name" value="FORKHEAD"/>
</dbReference>
<feature type="region of interest" description="Disordered" evidence="7">
    <location>
        <begin position="685"/>
        <end position="711"/>
    </location>
</feature>
<accession>A0AAV9NMQ3</accession>
<dbReference type="PANTHER" id="PTHR45881:SF1">
    <property type="entry name" value="FORK HEAD PROTEIN HOMOLOG 2"/>
    <property type="match status" value="1"/>
</dbReference>
<feature type="domain" description="Fork-head" evidence="8">
    <location>
        <begin position="191"/>
        <end position="287"/>
    </location>
</feature>
<dbReference type="FunFam" id="1.10.10.10:FF:000260">
    <property type="entry name" value="Forkhead transcription factor (Sep1)"/>
    <property type="match status" value="1"/>
</dbReference>
<feature type="region of interest" description="Disordered" evidence="7">
    <location>
        <begin position="1"/>
        <end position="28"/>
    </location>
</feature>
<evidence type="ECO:0000259" key="8">
    <source>
        <dbReference type="PROSITE" id="PS50039"/>
    </source>
</evidence>
<proteinExistence type="predicted"/>
<feature type="region of interest" description="Disordered" evidence="7">
    <location>
        <begin position="311"/>
        <end position="412"/>
    </location>
</feature>
<dbReference type="AlphaFoldDB" id="A0AAV9NMQ3"/>
<dbReference type="Pfam" id="PF00250">
    <property type="entry name" value="Forkhead"/>
    <property type="match status" value="1"/>
</dbReference>
<name>A0AAV9NMQ3_9EURO</name>
<keyword evidence="2" id="KW-0805">Transcription regulation</keyword>
<dbReference type="Proteomes" id="UP001358417">
    <property type="component" value="Unassembled WGS sequence"/>
</dbReference>
<dbReference type="InterPro" id="IPR001766">
    <property type="entry name" value="Fork_head_dom"/>
</dbReference>
<reference evidence="9 10" key="1">
    <citation type="submission" date="2023-08" db="EMBL/GenBank/DDBJ databases">
        <title>Black Yeasts Isolated from many extreme environments.</title>
        <authorList>
            <person name="Coleine C."/>
            <person name="Stajich J.E."/>
            <person name="Selbmann L."/>
        </authorList>
    </citation>
    <scope>NUCLEOTIDE SEQUENCE [LARGE SCALE GENOMIC DNA]</scope>
    <source>
        <strain evidence="9 10">CCFEE 5792</strain>
    </source>
</reference>
<feature type="DNA-binding region" description="Fork-head" evidence="6">
    <location>
        <begin position="191"/>
        <end position="287"/>
    </location>
</feature>
<feature type="compositionally biased region" description="Polar residues" evidence="7">
    <location>
        <begin position="311"/>
        <end position="322"/>
    </location>
</feature>
<dbReference type="PANTHER" id="PTHR45881">
    <property type="entry name" value="CHECKPOINT SUPPRESSOR 1-LIKE, ISOFORM A-RELATED"/>
    <property type="match status" value="1"/>
</dbReference>
<protein>
    <recommendedName>
        <fullName evidence="8">Fork-head domain-containing protein</fullName>
    </recommendedName>
</protein>
<dbReference type="GeneID" id="89976176"/>
<feature type="compositionally biased region" description="Basic and acidic residues" evidence="7">
    <location>
        <begin position="159"/>
        <end position="170"/>
    </location>
</feature>
<comment type="subcellular location">
    <subcellularLocation>
        <location evidence="1 6">Nucleus</location>
    </subcellularLocation>
</comment>
<keyword evidence="10" id="KW-1185">Reference proteome</keyword>
<keyword evidence="5 6" id="KW-0539">Nucleus</keyword>
<feature type="region of interest" description="Disordered" evidence="7">
    <location>
        <begin position="159"/>
        <end position="189"/>
    </location>
</feature>
<dbReference type="GO" id="GO:0005634">
    <property type="term" value="C:nucleus"/>
    <property type="evidence" value="ECO:0007669"/>
    <property type="project" value="UniProtKB-SubCell"/>
</dbReference>
<dbReference type="InterPro" id="IPR036388">
    <property type="entry name" value="WH-like_DNA-bd_sf"/>
</dbReference>
<dbReference type="GO" id="GO:0000978">
    <property type="term" value="F:RNA polymerase II cis-regulatory region sequence-specific DNA binding"/>
    <property type="evidence" value="ECO:0007669"/>
    <property type="project" value="TreeGrafter"/>
</dbReference>
<dbReference type="SUPFAM" id="SSF46785">
    <property type="entry name" value="Winged helix' DNA-binding domain"/>
    <property type="match status" value="1"/>
</dbReference>
<sequence>MPVVANNSPINKPRPQLQPSAMPLQPMRNPPLPSEMILNRTMMTEKHLSPVKSQPYTQAEINYTNLNYISIPLPHPTANIYTDSPVKRPAVPSQPQFHPMAIMQQQSLFTTFDSTISTYQQENMLPQSATHETFVDFPEPSYMRKNVLKRSYSDAEATVERSFKRTRQDESTSEDIPAPEDMPPVVDDGNKPNLSYAQMIGMAILRAPNRRLTLSQIYEWISNTFAYYREDTKQSWHNSIRHNLSLHKSFIKKERPKGDAGKGCYWMIEPGTESSFFKDKTRRGNSSNMSMQSGIMRPELMKMAQPLSSSMTPNLFINQSSEPPRPRTAPALPDLSSDATLPASDPALNEQEAAVSMASLPQPKSSPPEALDSSPPVVGSRHRRNISSPTNRIQRPSSAHRQKITLNKPDDSGYFSSIESSVLRPNKNKIVLTSELDIEPLNKKRAGRAEQEIARLRASSHDLTPSHTRFGSFGGDYAQLSSPVRVGPAMGANPVTPAVRFKKPQRPPQSISPNTQLHLHRQAMQDFRNSPMKGNGAWQTDINPSSPFGYSAVTPSGFGDESFEIFSDPVNTLTPFTPAFTSSPLKMYQQRSSLGRPMTSGVVLGELSGSMLKVNARTPHRGHLLKATVGVTNTGSPLKSSLNSTAALDAQNDLFDFNSFENDVSDNDEGVDILQGFGRIGDFSAQNGGQINGVQPSNRPSLGGRSQTSLF</sequence>
<evidence type="ECO:0000256" key="6">
    <source>
        <dbReference type="PROSITE-ProRule" id="PRU00089"/>
    </source>
</evidence>
<evidence type="ECO:0000313" key="10">
    <source>
        <dbReference type="Proteomes" id="UP001358417"/>
    </source>
</evidence>